<evidence type="ECO:0000259" key="3">
    <source>
        <dbReference type="PROSITE" id="PS51857"/>
    </source>
</evidence>
<dbReference type="SMART" id="SM00357">
    <property type="entry name" value="CSP"/>
    <property type="match status" value="1"/>
</dbReference>
<organism evidence="4 5">
    <name type="scientific">Symbiodinium pilosum</name>
    <name type="common">Dinoflagellate</name>
    <dbReference type="NCBI Taxonomy" id="2952"/>
    <lineage>
        <taxon>Eukaryota</taxon>
        <taxon>Sar</taxon>
        <taxon>Alveolata</taxon>
        <taxon>Dinophyceae</taxon>
        <taxon>Suessiales</taxon>
        <taxon>Symbiodiniaceae</taxon>
        <taxon>Symbiodinium</taxon>
    </lineage>
</organism>
<evidence type="ECO:0000313" key="4">
    <source>
        <dbReference type="EMBL" id="CAE7638578.1"/>
    </source>
</evidence>
<dbReference type="InterPro" id="IPR002059">
    <property type="entry name" value="CSP_DNA-bd"/>
</dbReference>
<name>A0A812VU67_SYMPI</name>
<keyword evidence="5" id="KW-1185">Reference proteome</keyword>
<feature type="domain" description="CSD" evidence="3">
    <location>
        <begin position="28"/>
        <end position="98"/>
    </location>
</feature>
<gene>
    <name evidence="4" type="primary">cspA</name>
    <name evidence="4" type="ORF">SPIL2461_LOCUS16881</name>
</gene>
<reference evidence="4" key="1">
    <citation type="submission" date="2021-02" db="EMBL/GenBank/DDBJ databases">
        <authorList>
            <person name="Dougan E. K."/>
            <person name="Rhodes N."/>
            <person name="Thang M."/>
            <person name="Chan C."/>
        </authorList>
    </citation>
    <scope>NUCLEOTIDE SEQUENCE</scope>
</reference>
<proteinExistence type="predicted"/>
<dbReference type="InterPro" id="IPR012340">
    <property type="entry name" value="NA-bd_OB-fold"/>
</dbReference>
<feature type="region of interest" description="Disordered" evidence="2">
    <location>
        <begin position="283"/>
        <end position="302"/>
    </location>
</feature>
<sequence length="493" mass="53646">MAQKGPQASEVTVLPAGTFEFEGQPGRRFDGIVKLFNAEKGWGFVTSEEIAQLFSGKDIFLHKIALQDAGSLPQAGQEVSFKIEVGDSGKLQAKEVVLEGMDHTTGFEVAFCSIAKSSSESCSILIRLLAKKIACTNNANWEMWGCKIAAVFQCCIACILIDGRRSITAVPAGYRASQALPPTLPVVPTTTMAHPAYGAPVPMSFASPHPAMLASTSGLPMPGPGQAGPVYAAPVSGSQQDPASPASVDSDGTNGPYTRGFPDPASIEEQKKHYCRSLEEQLEEGNKSLQQQNVERKKQLHEAAEQQKQALLLHMDQQVKMQEMALDEQTNQAMMGLKKAALDQRAALEQQAASLTLEYQQRKMHEEFAATQAEMQRQYMDSHSKLQTEVQRYQNESKSKMHAEWQRQLKERGDVLGPSAMQPVVSFPQSQATPQAHQAPPASVPVSIQSYQSYPVASAAPMQSSLSCSTRQLIATQQPQPMLPQVVTRQAYA</sequence>
<dbReference type="AlphaFoldDB" id="A0A812VU67"/>
<keyword evidence="1" id="KW-0175">Coiled coil</keyword>
<evidence type="ECO:0000256" key="2">
    <source>
        <dbReference type="SAM" id="MobiDB-lite"/>
    </source>
</evidence>
<evidence type="ECO:0000256" key="1">
    <source>
        <dbReference type="SAM" id="Coils"/>
    </source>
</evidence>
<dbReference type="SUPFAM" id="SSF50249">
    <property type="entry name" value="Nucleic acid-binding proteins"/>
    <property type="match status" value="1"/>
</dbReference>
<evidence type="ECO:0000313" key="5">
    <source>
        <dbReference type="Proteomes" id="UP000649617"/>
    </source>
</evidence>
<dbReference type="Proteomes" id="UP000649617">
    <property type="component" value="Unassembled WGS sequence"/>
</dbReference>
<dbReference type="InterPro" id="IPR011129">
    <property type="entry name" value="CSD"/>
</dbReference>
<accession>A0A812VU67</accession>
<dbReference type="GO" id="GO:0003676">
    <property type="term" value="F:nucleic acid binding"/>
    <property type="evidence" value="ECO:0007669"/>
    <property type="project" value="InterPro"/>
</dbReference>
<dbReference type="EMBL" id="CAJNIZ010042800">
    <property type="protein sequence ID" value="CAE7638578.1"/>
    <property type="molecule type" value="Genomic_DNA"/>
</dbReference>
<comment type="caution">
    <text evidence="4">The sequence shown here is derived from an EMBL/GenBank/DDBJ whole genome shotgun (WGS) entry which is preliminary data.</text>
</comment>
<protein>
    <submittedName>
        <fullName evidence="4">CspA protein</fullName>
    </submittedName>
</protein>
<dbReference type="PROSITE" id="PS51857">
    <property type="entry name" value="CSD_2"/>
    <property type="match status" value="1"/>
</dbReference>
<dbReference type="Gene3D" id="2.40.50.140">
    <property type="entry name" value="Nucleic acid-binding proteins"/>
    <property type="match status" value="1"/>
</dbReference>
<feature type="region of interest" description="Disordered" evidence="2">
    <location>
        <begin position="216"/>
        <end position="266"/>
    </location>
</feature>
<dbReference type="Pfam" id="PF00313">
    <property type="entry name" value="CSD"/>
    <property type="match status" value="1"/>
</dbReference>
<dbReference type="OrthoDB" id="439394at2759"/>
<feature type="coiled-coil region" evidence="1">
    <location>
        <begin position="338"/>
        <end position="396"/>
    </location>
</feature>